<comment type="cofactor">
    <cofactor evidence="1">
        <name>[4Fe-4S] cluster</name>
        <dbReference type="ChEBI" id="CHEBI:49883"/>
    </cofactor>
</comment>
<evidence type="ECO:0000256" key="4">
    <source>
        <dbReference type="ARBA" id="ARBA00020049"/>
    </source>
</evidence>
<dbReference type="Pfam" id="PF01930">
    <property type="entry name" value="Cas_Cas4"/>
    <property type="match status" value="1"/>
</dbReference>
<keyword evidence="11 13" id="KW-0051">Antiviral defense</keyword>
<evidence type="ECO:0000256" key="7">
    <source>
        <dbReference type="ARBA" id="ARBA00022801"/>
    </source>
</evidence>
<comment type="cofactor">
    <cofactor evidence="13">
        <name>iron-sulfur cluster</name>
        <dbReference type="ChEBI" id="CHEBI:30408"/>
    </cofactor>
</comment>
<sequence>MTYNEQEFLQLSGLQHFSFCRRQWALIHIEQQWQENLRTVEGRLLHGRAHDEQQRERGGDVLILRGLSVFSGQLGLSGKCDVVEFHLSQEGIPLQGEEGLWLPFPVEYKRGEPKKDDADRLQLCAQAICLEEMLCCKIAQGALFYGEIKRRVPVAFDAALRDEVVRLSDEMYALYRRGHTPKARPTKGCNACSLKELCLPGLAKHRSAATYLTRYIQEDEP</sequence>
<comment type="function">
    <text evidence="13">CRISPR (clustered regularly interspaced short palindromic repeat) is an adaptive immune system that provides protection against mobile genetic elements (viruses, transposable elements and conjugative plasmids). CRISPR clusters contain sequences complementary to antecedent mobile elements and target invading nucleic acids. CRISPR clusters are transcribed and processed into CRISPR RNA (crRNA).</text>
</comment>
<dbReference type="EC" id="3.1.12.1" evidence="3 13"/>
<proteinExistence type="inferred from homology"/>
<dbReference type="EMBL" id="JACRSO010000001">
    <property type="protein sequence ID" value="MBC8527904.1"/>
    <property type="molecule type" value="Genomic_DNA"/>
</dbReference>
<dbReference type="PANTHER" id="PTHR36531:SF6">
    <property type="entry name" value="DNA REPLICATION ATP-DEPENDENT HELICASE_NUCLEASE DNA2"/>
    <property type="match status" value="1"/>
</dbReference>
<dbReference type="InterPro" id="IPR022765">
    <property type="entry name" value="Dna2/Cas4_DUF83"/>
</dbReference>
<dbReference type="AlphaFoldDB" id="A0A926CXQ8"/>
<evidence type="ECO:0000256" key="5">
    <source>
        <dbReference type="ARBA" id="ARBA00022722"/>
    </source>
</evidence>
<comment type="cofactor">
    <cofactor evidence="13">
        <name>Mg(2+)</name>
        <dbReference type="ChEBI" id="CHEBI:18420"/>
    </cofactor>
    <cofactor evidence="13">
        <name>Mn(2+)</name>
        <dbReference type="ChEBI" id="CHEBI:29035"/>
    </cofactor>
    <text evidence="13">Mg(2+) or Mn(2+) required for ssDNA cleavage activity.</text>
</comment>
<evidence type="ECO:0000256" key="13">
    <source>
        <dbReference type="RuleBase" id="RU365022"/>
    </source>
</evidence>
<keyword evidence="5 13" id="KW-0540">Nuclease</keyword>
<dbReference type="GO" id="GO:0004527">
    <property type="term" value="F:exonuclease activity"/>
    <property type="evidence" value="ECO:0007669"/>
    <property type="project" value="UniProtKB-KW"/>
</dbReference>
<comment type="similarity">
    <text evidence="2 13">Belongs to the CRISPR-associated exonuclease Cas4 family.</text>
</comment>
<evidence type="ECO:0000256" key="1">
    <source>
        <dbReference type="ARBA" id="ARBA00001966"/>
    </source>
</evidence>
<gene>
    <name evidence="15" type="primary">cas4</name>
    <name evidence="15" type="ORF">H8699_00435</name>
</gene>
<evidence type="ECO:0000256" key="12">
    <source>
        <dbReference type="ARBA" id="ARBA00023211"/>
    </source>
</evidence>
<dbReference type="GO" id="GO:0046872">
    <property type="term" value="F:metal ion binding"/>
    <property type="evidence" value="ECO:0007669"/>
    <property type="project" value="UniProtKB-KW"/>
</dbReference>
<evidence type="ECO:0000313" key="16">
    <source>
        <dbReference type="Proteomes" id="UP000654279"/>
    </source>
</evidence>
<evidence type="ECO:0000256" key="11">
    <source>
        <dbReference type="ARBA" id="ARBA00023118"/>
    </source>
</evidence>
<reference evidence="15" key="1">
    <citation type="submission" date="2020-08" db="EMBL/GenBank/DDBJ databases">
        <title>Genome public.</title>
        <authorList>
            <person name="Liu C."/>
            <person name="Sun Q."/>
        </authorList>
    </citation>
    <scope>NUCLEOTIDE SEQUENCE</scope>
    <source>
        <strain evidence="15">NSJ-44</strain>
    </source>
</reference>
<dbReference type="RefSeq" id="WP_249284707.1">
    <property type="nucleotide sequence ID" value="NZ_JACRSO010000001.1"/>
</dbReference>
<evidence type="ECO:0000256" key="2">
    <source>
        <dbReference type="ARBA" id="ARBA00009189"/>
    </source>
</evidence>
<dbReference type="Gene3D" id="3.90.320.10">
    <property type="match status" value="1"/>
</dbReference>
<organism evidence="15 16">
    <name type="scientific">Luoshenia tenuis</name>
    <dbReference type="NCBI Taxonomy" id="2763654"/>
    <lineage>
        <taxon>Bacteria</taxon>
        <taxon>Bacillati</taxon>
        <taxon>Bacillota</taxon>
        <taxon>Clostridia</taxon>
        <taxon>Christensenellales</taxon>
        <taxon>Christensenellaceae</taxon>
        <taxon>Luoshenia</taxon>
    </lineage>
</organism>
<keyword evidence="6 13" id="KW-0479">Metal-binding</keyword>
<keyword evidence="16" id="KW-1185">Reference proteome</keyword>
<evidence type="ECO:0000256" key="6">
    <source>
        <dbReference type="ARBA" id="ARBA00022723"/>
    </source>
</evidence>
<protein>
    <recommendedName>
        <fullName evidence="4 13">CRISPR-associated exonuclease Cas4</fullName>
        <ecNumber evidence="3 13">3.1.12.1</ecNumber>
    </recommendedName>
</protein>
<comment type="caution">
    <text evidence="15">The sequence shown here is derived from an EMBL/GenBank/DDBJ whole genome shotgun (WGS) entry which is preliminary data.</text>
</comment>
<dbReference type="Proteomes" id="UP000654279">
    <property type="component" value="Unassembled WGS sequence"/>
</dbReference>
<dbReference type="InterPro" id="IPR011604">
    <property type="entry name" value="PDDEXK-like_dom_sf"/>
</dbReference>
<evidence type="ECO:0000256" key="10">
    <source>
        <dbReference type="ARBA" id="ARBA00023014"/>
    </source>
</evidence>
<keyword evidence="10 13" id="KW-0411">Iron-sulfur</keyword>
<evidence type="ECO:0000313" key="15">
    <source>
        <dbReference type="EMBL" id="MBC8527904.1"/>
    </source>
</evidence>
<dbReference type="PANTHER" id="PTHR36531">
    <property type="entry name" value="CRISPR-ASSOCIATED EXONUCLEASE CAS4"/>
    <property type="match status" value="1"/>
</dbReference>
<evidence type="ECO:0000259" key="14">
    <source>
        <dbReference type="Pfam" id="PF01930"/>
    </source>
</evidence>
<dbReference type="GO" id="GO:0051536">
    <property type="term" value="F:iron-sulfur cluster binding"/>
    <property type="evidence" value="ECO:0007669"/>
    <property type="project" value="UniProtKB-KW"/>
</dbReference>
<feature type="domain" description="DUF83" evidence="14">
    <location>
        <begin position="12"/>
        <end position="199"/>
    </location>
</feature>
<accession>A0A926CXQ8</accession>
<dbReference type="InterPro" id="IPR051827">
    <property type="entry name" value="Cas4_exonuclease"/>
</dbReference>
<evidence type="ECO:0000256" key="3">
    <source>
        <dbReference type="ARBA" id="ARBA00012768"/>
    </source>
</evidence>
<keyword evidence="9 13" id="KW-0408">Iron</keyword>
<dbReference type="NCBIfam" id="TIGR00372">
    <property type="entry name" value="cas4"/>
    <property type="match status" value="1"/>
</dbReference>
<dbReference type="InterPro" id="IPR013343">
    <property type="entry name" value="CRISPR-assoc_prot_Cas4"/>
</dbReference>
<evidence type="ECO:0000256" key="8">
    <source>
        <dbReference type="ARBA" id="ARBA00022839"/>
    </source>
</evidence>
<keyword evidence="12 13" id="KW-0464">Manganese</keyword>
<keyword evidence="8 13" id="KW-0269">Exonuclease</keyword>
<dbReference type="GO" id="GO:0051607">
    <property type="term" value="P:defense response to virus"/>
    <property type="evidence" value="ECO:0007669"/>
    <property type="project" value="UniProtKB-KW"/>
</dbReference>
<name>A0A926CXQ8_9FIRM</name>
<keyword evidence="7 13" id="KW-0378">Hydrolase</keyword>
<evidence type="ECO:0000256" key="9">
    <source>
        <dbReference type="ARBA" id="ARBA00023004"/>
    </source>
</evidence>